<sequence>MDKFDLYRDIATRTGGDIYVGVVGPVRTGKSTIIKQFMEKLVVGGIENKDVRARAVDEIPQSADGKTIMTTQPKFVPADAVRVVFSEGLAVNMRLIDCVGYMVSGALGGEEGGRERMVRTPWSDDEMPFSEAAALGTDKVIREHSTIALAVTTDGSFTDIPRADYEPAEERVIDELKRTGKPFAIVLNTADPTSEQACGLKAELEEKYGVSVSLVNALNMTEADISGIMENILLEFGVRLIDFELPRWVQALDPDDAVVKEIVAAVRELGDKISKMKDYTLVDEFFESKEFWKTPAKVELDAGKGRVAVAVEPKDDVFFKVASRECGMDLADDFALLRHLKQLARARRKTEKLLDAMEQVETLGYGIVLPTMEEMVLEEPEIIRQGQQYGVRLKASAPSLHIMKVDVETEVRPIVGSEQQSSELVDAMLGDFENDKQAIWDTNIFGRSLSSLVADGINNKLMSVPSDAEQKLRRTLGRIVNEGKGGVICILL</sequence>
<feature type="domain" description="Sporulation stage IV protein A C-terminal" evidence="4">
    <location>
        <begin position="417"/>
        <end position="492"/>
    </location>
</feature>
<keyword evidence="1" id="KW-0378">Hydrolase</keyword>
<keyword evidence="1" id="KW-0963">Cytoplasm</keyword>
<dbReference type="Pfam" id="PF20438">
    <property type="entry name" value="SpoIVA_middle"/>
    <property type="match status" value="1"/>
</dbReference>
<evidence type="ECO:0000256" key="1">
    <source>
        <dbReference type="PIRNR" id="PIRNR007466"/>
    </source>
</evidence>
<comment type="catalytic activity">
    <reaction evidence="1">
        <text>ATP + H2O = ADP + phosphate + H(+)</text>
        <dbReference type="Rhea" id="RHEA:13065"/>
        <dbReference type="ChEBI" id="CHEBI:15377"/>
        <dbReference type="ChEBI" id="CHEBI:15378"/>
        <dbReference type="ChEBI" id="CHEBI:30616"/>
        <dbReference type="ChEBI" id="CHEBI:43474"/>
        <dbReference type="ChEBI" id="CHEBI:456216"/>
    </reaction>
</comment>
<keyword evidence="1" id="KW-0067">ATP-binding</keyword>
<dbReference type="EC" id="3.6.1.-" evidence="1"/>
<comment type="caution">
    <text evidence="5">The sequence shown here is derived from an EMBL/GenBank/DDBJ whole genome shotgun (WGS) entry which is preliminary data.</text>
</comment>
<dbReference type="GO" id="GO:0016887">
    <property type="term" value="F:ATP hydrolysis activity"/>
    <property type="evidence" value="ECO:0007669"/>
    <property type="project" value="InterPro"/>
</dbReference>
<comment type="subcellular location">
    <subcellularLocation>
        <location evidence="1">Cytoplasm</location>
    </subcellularLocation>
</comment>
<dbReference type="AlphaFoldDB" id="A0A9D1HS64"/>
<reference evidence="5" key="2">
    <citation type="journal article" date="2021" name="PeerJ">
        <title>Extensive microbial diversity within the chicken gut microbiome revealed by metagenomics and culture.</title>
        <authorList>
            <person name="Gilroy R."/>
            <person name="Ravi A."/>
            <person name="Getino M."/>
            <person name="Pursley I."/>
            <person name="Horton D.L."/>
            <person name="Alikhan N.F."/>
            <person name="Baker D."/>
            <person name="Gharbi K."/>
            <person name="Hall N."/>
            <person name="Watson M."/>
            <person name="Adriaenssens E.M."/>
            <person name="Foster-Nyarko E."/>
            <person name="Jarju S."/>
            <person name="Secka A."/>
            <person name="Antonio M."/>
            <person name="Oren A."/>
            <person name="Chaudhuri R.R."/>
            <person name="La Ragione R."/>
            <person name="Hildebrand F."/>
            <person name="Pallen M.J."/>
        </authorList>
    </citation>
    <scope>NUCLEOTIDE SEQUENCE</scope>
    <source>
        <strain evidence="5">1063</strain>
    </source>
</reference>
<dbReference type="Pfam" id="PF20439">
    <property type="entry name" value="SpoIVA_C"/>
    <property type="match status" value="1"/>
</dbReference>
<dbReference type="CDD" id="cd00882">
    <property type="entry name" value="Ras_like_GTPase"/>
    <property type="match status" value="1"/>
</dbReference>
<dbReference type="Gene3D" id="3.40.50.300">
    <property type="entry name" value="P-loop containing nucleotide triphosphate hydrolases"/>
    <property type="match status" value="1"/>
</dbReference>
<dbReference type="InterPro" id="IPR046841">
    <property type="entry name" value="SpoIVA_middle"/>
</dbReference>
<reference evidence="5" key="1">
    <citation type="submission" date="2020-10" db="EMBL/GenBank/DDBJ databases">
        <authorList>
            <person name="Gilroy R."/>
        </authorList>
    </citation>
    <scope>NUCLEOTIDE SEQUENCE</scope>
    <source>
        <strain evidence="5">1063</strain>
    </source>
</reference>
<dbReference type="GO" id="GO:0030435">
    <property type="term" value="P:sporulation resulting in formation of a cellular spore"/>
    <property type="evidence" value="ECO:0007669"/>
    <property type="project" value="UniProtKB-KW"/>
</dbReference>
<feature type="domain" description="Stage IV sporulation protein A middle" evidence="3">
    <location>
        <begin position="238"/>
        <end position="416"/>
    </location>
</feature>
<organism evidence="5 6">
    <name type="scientific">Candidatus Limadaptatus stercorigallinarum</name>
    <dbReference type="NCBI Taxonomy" id="2840845"/>
    <lineage>
        <taxon>Bacteria</taxon>
        <taxon>Bacillati</taxon>
        <taxon>Bacillota</taxon>
        <taxon>Clostridia</taxon>
        <taxon>Eubacteriales</taxon>
        <taxon>Candidatus Limadaptatus</taxon>
    </lineage>
</organism>
<gene>
    <name evidence="5" type="primary">spoIVA</name>
    <name evidence="5" type="ORF">IAD51_00610</name>
</gene>
<dbReference type="EMBL" id="DVMN01000009">
    <property type="protein sequence ID" value="HIU20733.1"/>
    <property type="molecule type" value="Genomic_DNA"/>
</dbReference>
<dbReference type="GO" id="GO:0005524">
    <property type="term" value="F:ATP binding"/>
    <property type="evidence" value="ECO:0007669"/>
    <property type="project" value="UniProtKB-KW"/>
</dbReference>
<dbReference type="InterPro" id="IPR014201">
    <property type="entry name" value="Spore_IV_A"/>
</dbReference>
<evidence type="ECO:0000259" key="2">
    <source>
        <dbReference type="Pfam" id="PF09547"/>
    </source>
</evidence>
<dbReference type="InterPro" id="IPR046840">
    <property type="entry name" value="SpoIVA_C"/>
</dbReference>
<dbReference type="PIRSF" id="PIRSF007466">
    <property type="entry name" value="SpoIVA"/>
    <property type="match status" value="1"/>
</dbReference>
<name>A0A9D1HS64_9FIRM</name>
<comment type="function">
    <text evidence="1">ATPase. Has a role at an early stage in the morphogenesis of the spore coat.</text>
</comment>
<keyword evidence="1" id="KW-0749">Sporulation</keyword>
<evidence type="ECO:0000259" key="4">
    <source>
        <dbReference type="Pfam" id="PF20439"/>
    </source>
</evidence>
<accession>A0A9D1HS64</accession>
<evidence type="ECO:0000313" key="5">
    <source>
        <dbReference type="EMBL" id="HIU20733.1"/>
    </source>
</evidence>
<proteinExistence type="predicted"/>
<evidence type="ECO:0000259" key="3">
    <source>
        <dbReference type="Pfam" id="PF20438"/>
    </source>
</evidence>
<keyword evidence="1" id="KW-0547">Nucleotide-binding</keyword>
<dbReference type="InterPro" id="IPR027417">
    <property type="entry name" value="P-loop_NTPase"/>
</dbReference>
<feature type="domain" description="Stage IV sporulation protein A ATPase" evidence="2">
    <location>
        <begin position="1"/>
        <end position="236"/>
    </location>
</feature>
<dbReference type="InterPro" id="IPR046842">
    <property type="entry name" value="SpoIVA_ATPase"/>
</dbReference>
<protein>
    <recommendedName>
        <fullName evidence="1">Stage IV sporulation protein A</fullName>
        <ecNumber evidence="1">3.6.1.-</ecNumber>
    </recommendedName>
    <alternativeName>
        <fullName evidence="1">Coat morphogenetic protein SpoIVA</fullName>
    </alternativeName>
</protein>
<dbReference type="Proteomes" id="UP000824088">
    <property type="component" value="Unassembled WGS sequence"/>
</dbReference>
<dbReference type="Pfam" id="PF09547">
    <property type="entry name" value="SpoIVA_ATPase"/>
    <property type="match status" value="1"/>
</dbReference>
<dbReference type="SUPFAM" id="SSF52540">
    <property type="entry name" value="P-loop containing nucleoside triphosphate hydrolases"/>
    <property type="match status" value="1"/>
</dbReference>
<evidence type="ECO:0000313" key="6">
    <source>
        <dbReference type="Proteomes" id="UP000824088"/>
    </source>
</evidence>
<dbReference type="GO" id="GO:0005737">
    <property type="term" value="C:cytoplasm"/>
    <property type="evidence" value="ECO:0007669"/>
    <property type="project" value="UniProtKB-SubCell"/>
</dbReference>
<dbReference type="NCBIfam" id="TIGR02836">
    <property type="entry name" value="spore_IV_A"/>
    <property type="match status" value="1"/>
</dbReference>